<dbReference type="EMBL" id="LPXH01000025">
    <property type="protein sequence ID" value="KUF41069.1"/>
    <property type="molecule type" value="Genomic_DNA"/>
</dbReference>
<proteinExistence type="predicted"/>
<protein>
    <submittedName>
        <fullName evidence="1">Uncharacterized protein</fullName>
    </submittedName>
</protein>
<dbReference type="RefSeq" id="WP_058879789.1">
    <property type="nucleotide sequence ID" value="NZ_LPXH01000025.1"/>
</dbReference>
<sequence length="70" mass="7509">MQDTFNALEPLYVDLDGTLTPVDTLHEALTEVLRSQPLALPQALRSLLKGKSAFKATTAQLASLDASTLP</sequence>
<keyword evidence="2" id="KW-1185">Reference proteome</keyword>
<accession>A0A0W7Z0Y9</accession>
<comment type="caution">
    <text evidence="1">The sequence shown here is derived from an EMBL/GenBank/DDBJ whole genome shotgun (WGS) entry which is preliminary data.</text>
</comment>
<evidence type="ECO:0000313" key="1">
    <source>
        <dbReference type="EMBL" id="KUF41069.1"/>
    </source>
</evidence>
<gene>
    <name evidence="1" type="ORF">AS359_09690</name>
</gene>
<name>A0A0W7Z0Y9_9BURK</name>
<organism evidence="1 2">
    <name type="scientific">Comamonas kerstersii</name>
    <dbReference type="NCBI Taxonomy" id="225992"/>
    <lineage>
        <taxon>Bacteria</taxon>
        <taxon>Pseudomonadati</taxon>
        <taxon>Pseudomonadota</taxon>
        <taxon>Betaproteobacteria</taxon>
        <taxon>Burkholderiales</taxon>
        <taxon>Comamonadaceae</taxon>
        <taxon>Comamonas</taxon>
    </lineage>
</organism>
<dbReference type="Proteomes" id="UP000053300">
    <property type="component" value="Unassembled WGS sequence"/>
</dbReference>
<dbReference type="AlphaFoldDB" id="A0A0W7Z0Y9"/>
<evidence type="ECO:0000313" key="2">
    <source>
        <dbReference type="Proteomes" id="UP000053300"/>
    </source>
</evidence>
<reference evidence="1 2" key="1">
    <citation type="submission" date="2015-12" db="EMBL/GenBank/DDBJ databases">
        <title>Complete genome sequence of a multi-drug resistant strain Acidovorax sp. 12322-1.</title>
        <authorList>
            <person name="Ming D."/>
            <person name="Wang M."/>
            <person name="Hu S."/>
            <person name="Zhou Y."/>
            <person name="Jiang T."/>
        </authorList>
    </citation>
    <scope>NUCLEOTIDE SEQUENCE [LARGE SCALE GENOMIC DNA]</scope>
    <source>
        <strain evidence="1 2">12322-1</strain>
    </source>
</reference>